<feature type="transmembrane region" description="Helical" evidence="1">
    <location>
        <begin position="187"/>
        <end position="208"/>
    </location>
</feature>
<evidence type="ECO:0000313" key="3">
    <source>
        <dbReference type="Proteomes" id="UP001205046"/>
    </source>
</evidence>
<protein>
    <submittedName>
        <fullName evidence="2">GntP family permease</fullName>
    </submittedName>
</protein>
<accession>A0ABT2HNR3</accession>
<feature type="transmembrane region" description="Helical" evidence="1">
    <location>
        <begin position="414"/>
        <end position="440"/>
    </location>
</feature>
<feature type="transmembrane region" description="Helical" evidence="1">
    <location>
        <begin position="335"/>
        <end position="353"/>
    </location>
</feature>
<name>A0ABT2HNR3_9MICC</name>
<dbReference type="RefSeq" id="WP_044496051.1">
    <property type="nucleotide sequence ID" value="NZ_CABKSP010000007.1"/>
</dbReference>
<organism evidence="2 3">
    <name type="scientific">Nesterenkonia massiliensis</name>
    <dbReference type="NCBI Taxonomy" id="1232429"/>
    <lineage>
        <taxon>Bacteria</taxon>
        <taxon>Bacillati</taxon>
        <taxon>Actinomycetota</taxon>
        <taxon>Actinomycetes</taxon>
        <taxon>Micrococcales</taxon>
        <taxon>Micrococcaceae</taxon>
        <taxon>Nesterenkonia</taxon>
    </lineage>
</organism>
<gene>
    <name evidence="2" type="ORF">M3B43_03035</name>
</gene>
<dbReference type="EMBL" id="JALXMO010000004">
    <property type="protein sequence ID" value="MCT1606318.1"/>
    <property type="molecule type" value="Genomic_DNA"/>
</dbReference>
<dbReference type="Proteomes" id="UP001205046">
    <property type="component" value="Unassembled WGS sequence"/>
</dbReference>
<dbReference type="PANTHER" id="PTHR30354">
    <property type="entry name" value="GNT FAMILY GLUCONATE TRANSPORTER"/>
    <property type="match status" value="1"/>
</dbReference>
<feature type="transmembrane region" description="Helical" evidence="1">
    <location>
        <begin position="264"/>
        <end position="284"/>
    </location>
</feature>
<feature type="transmembrane region" description="Helical" evidence="1">
    <location>
        <begin position="240"/>
        <end position="258"/>
    </location>
</feature>
<feature type="transmembrane region" description="Helical" evidence="1">
    <location>
        <begin position="70"/>
        <end position="87"/>
    </location>
</feature>
<keyword evidence="1" id="KW-1133">Transmembrane helix</keyword>
<evidence type="ECO:0000256" key="1">
    <source>
        <dbReference type="SAM" id="Phobius"/>
    </source>
</evidence>
<feature type="transmembrane region" description="Helical" evidence="1">
    <location>
        <begin position="29"/>
        <end position="50"/>
    </location>
</feature>
<sequence>MPAYLEAFGLIASLLLLITLVMRGMNLLIAAPLCALLLAVISGMPLFPQLVEEGDPNFVGTYMDGFTDFVASWFLMFLLGAIFGKVMEDTRAAEAVSKYLMDKLGPRFTLASVVGACAILTYGGVSLFIVGFTVFPIALALWRMSDYPRRFIPATLAFGSVTFTMTSAGSPEIQNWIPIDHLGTSPLAGWEVSLIVAVVMIATGYYWLKWMVKRAVARGERFDEREGDPVLVDRDTPNPYLSLIPLAVVLGLSLSLHHHFGTSALIIALTGGVLTAYLLGRRFVKDIWETAGSGTTGALLAIANTAAVVGFGWIARDTEGFQAALSFMMEVGGETTPLVGAALSVLVIVGLTGSSSGGMNIVLPEIGPNYIGQGVDPSALHRVAALSSGALDSLPHGGYTVTNIRIICGETHKAAYPAAFATTVAVPLLGAVVAVLLFSVGL</sequence>
<keyword evidence="1" id="KW-0812">Transmembrane</keyword>
<evidence type="ECO:0000313" key="2">
    <source>
        <dbReference type="EMBL" id="MCT1606318.1"/>
    </source>
</evidence>
<keyword evidence="3" id="KW-1185">Reference proteome</keyword>
<dbReference type="Pfam" id="PF02447">
    <property type="entry name" value="GntP_permease"/>
    <property type="match status" value="1"/>
</dbReference>
<dbReference type="InterPro" id="IPR003474">
    <property type="entry name" value="Glcn_transporter"/>
</dbReference>
<comment type="caution">
    <text evidence="2">The sequence shown here is derived from an EMBL/GenBank/DDBJ whole genome shotgun (WGS) entry which is preliminary data.</text>
</comment>
<feature type="transmembrane region" description="Helical" evidence="1">
    <location>
        <begin position="296"/>
        <end position="315"/>
    </location>
</feature>
<proteinExistence type="predicted"/>
<feature type="transmembrane region" description="Helical" evidence="1">
    <location>
        <begin position="6"/>
        <end position="22"/>
    </location>
</feature>
<dbReference type="PANTHER" id="PTHR30354:SF7">
    <property type="entry name" value="BLL7963 PROTEIN"/>
    <property type="match status" value="1"/>
</dbReference>
<reference evidence="2 3" key="1">
    <citation type="submission" date="2022-04" db="EMBL/GenBank/DDBJ databases">
        <title>Human microbiome associated bacterial genomes.</title>
        <authorList>
            <person name="Sandstrom S."/>
            <person name="Salamzade R."/>
            <person name="Kalan L.R."/>
        </authorList>
    </citation>
    <scope>NUCLEOTIDE SEQUENCE [LARGE SCALE GENOMIC DNA]</scope>
    <source>
        <strain evidence="3">p3-SID767</strain>
    </source>
</reference>
<feature type="transmembrane region" description="Helical" evidence="1">
    <location>
        <begin position="108"/>
        <end position="141"/>
    </location>
</feature>
<keyword evidence="1" id="KW-0472">Membrane</keyword>